<dbReference type="InterPro" id="IPR050983">
    <property type="entry name" value="GST_Omega/HSP26"/>
</dbReference>
<dbReference type="GO" id="GO:0005737">
    <property type="term" value="C:cytoplasm"/>
    <property type="evidence" value="ECO:0007669"/>
    <property type="project" value="TreeGrafter"/>
</dbReference>
<accession>A0AAU8SSS7</accession>
<dbReference type="GeneID" id="66513667"/>
<organism evidence="2 3">
    <name type="scientific">Paraburkholderia fungorum</name>
    <dbReference type="NCBI Taxonomy" id="134537"/>
    <lineage>
        <taxon>Bacteria</taxon>
        <taxon>Pseudomonadati</taxon>
        <taxon>Pseudomonadota</taxon>
        <taxon>Betaproteobacteria</taxon>
        <taxon>Burkholderiales</taxon>
        <taxon>Burkholderiaceae</taxon>
        <taxon>Paraburkholderia</taxon>
    </lineage>
</organism>
<dbReference type="CDD" id="cd03205">
    <property type="entry name" value="GST_C_6"/>
    <property type="match status" value="1"/>
</dbReference>
<evidence type="ECO:0000313" key="3">
    <source>
        <dbReference type="Proteomes" id="UP000032614"/>
    </source>
</evidence>
<dbReference type="AlphaFoldDB" id="A0AAU8SSS7"/>
<dbReference type="PANTHER" id="PTHR43968">
    <property type="match status" value="1"/>
</dbReference>
<sequence length="200" mass="21714">MMTMQLFYSPGSPFARKVRVLARERGLLDVLQETALSPHDDAPELLAANPLGKVPALRTRDTTLFDSPLICEYLDMLGGSPRLVPPDGPARIAALRAQALGDGLMDAAVASVLELRRPEAMQSTHWLRRWRAVIERGVTTLAHEAPPSGFGIGAISIVCALAYLDFRFPDIAWRAGQPSLAAWLDDVSARESMAATRPTA</sequence>
<protein>
    <recommendedName>
        <fullName evidence="1">GST N-terminal domain-containing protein</fullName>
    </recommendedName>
</protein>
<dbReference type="Gene3D" id="1.20.1050.10">
    <property type="match status" value="1"/>
</dbReference>
<dbReference type="InterPro" id="IPR036282">
    <property type="entry name" value="Glutathione-S-Trfase_C_sf"/>
</dbReference>
<dbReference type="Gene3D" id="3.40.30.10">
    <property type="entry name" value="Glutaredoxin"/>
    <property type="match status" value="1"/>
</dbReference>
<feature type="domain" description="GST N-terminal" evidence="1">
    <location>
        <begin position="2"/>
        <end position="82"/>
    </location>
</feature>
<dbReference type="InterPro" id="IPR036249">
    <property type="entry name" value="Thioredoxin-like_sf"/>
</dbReference>
<dbReference type="Pfam" id="PF13410">
    <property type="entry name" value="GST_C_2"/>
    <property type="match status" value="1"/>
</dbReference>
<dbReference type="RefSeq" id="WP_052719549.1">
    <property type="nucleotide sequence ID" value="NZ_CP010025.1"/>
</dbReference>
<dbReference type="KEGG" id="bfn:OI25_7344"/>
<dbReference type="EMBL" id="CP010025">
    <property type="protein sequence ID" value="AJZ56777.1"/>
    <property type="molecule type" value="Genomic_DNA"/>
</dbReference>
<dbReference type="PANTHER" id="PTHR43968:SF6">
    <property type="entry name" value="GLUTATHIONE S-TRANSFERASE OMEGA"/>
    <property type="match status" value="1"/>
</dbReference>
<gene>
    <name evidence="2" type="ORF">OI25_7344</name>
</gene>
<dbReference type="SUPFAM" id="SSF52833">
    <property type="entry name" value="Thioredoxin-like"/>
    <property type="match status" value="1"/>
</dbReference>
<dbReference type="SUPFAM" id="SSF47616">
    <property type="entry name" value="GST C-terminal domain-like"/>
    <property type="match status" value="1"/>
</dbReference>
<evidence type="ECO:0000313" key="2">
    <source>
        <dbReference type="EMBL" id="AJZ56777.1"/>
    </source>
</evidence>
<proteinExistence type="predicted"/>
<evidence type="ECO:0000259" key="1">
    <source>
        <dbReference type="PROSITE" id="PS50404"/>
    </source>
</evidence>
<dbReference type="Pfam" id="PF13409">
    <property type="entry name" value="GST_N_2"/>
    <property type="match status" value="1"/>
</dbReference>
<dbReference type="Proteomes" id="UP000032614">
    <property type="component" value="Chromosome 3"/>
</dbReference>
<dbReference type="InterPro" id="IPR004045">
    <property type="entry name" value="Glutathione_S-Trfase_N"/>
</dbReference>
<name>A0AAU8SSS7_9BURK</name>
<dbReference type="PROSITE" id="PS50404">
    <property type="entry name" value="GST_NTER"/>
    <property type="match status" value="1"/>
</dbReference>
<reference evidence="2 3" key="1">
    <citation type="journal article" date="2015" name="Genome Announc.">
        <title>Complete genome sequences for 59 burkholderia isolates, both pathogenic and near neighbor.</title>
        <authorList>
            <person name="Johnson S.L."/>
            <person name="Bishop-Lilly K.A."/>
            <person name="Ladner J.T."/>
            <person name="Daligault H.E."/>
            <person name="Davenport K.W."/>
            <person name="Jaissle J."/>
            <person name="Frey K.G."/>
            <person name="Koroleva G.I."/>
            <person name="Bruce D.C."/>
            <person name="Coyne S.R."/>
            <person name="Broomall S.M."/>
            <person name="Li P.E."/>
            <person name="Teshima H."/>
            <person name="Gibbons H.S."/>
            <person name="Palacios G.F."/>
            <person name="Rosenzweig C.N."/>
            <person name="Redden C.L."/>
            <person name="Xu Y."/>
            <person name="Minogue T.D."/>
            <person name="Chain P.S."/>
        </authorList>
    </citation>
    <scope>NUCLEOTIDE SEQUENCE [LARGE SCALE GENOMIC DNA]</scope>
    <source>
        <strain evidence="2 3">ATCC BAA-463</strain>
    </source>
</reference>